<proteinExistence type="predicted"/>
<keyword evidence="1" id="KW-0238">DNA-binding</keyword>
<protein>
    <recommendedName>
        <fullName evidence="2">RFX-type winged-helix domain-containing protein</fullName>
    </recommendedName>
</protein>
<evidence type="ECO:0000259" key="2">
    <source>
        <dbReference type="Pfam" id="PF02257"/>
    </source>
</evidence>
<accession>A0AAD9ULV7</accession>
<reference evidence="3" key="1">
    <citation type="journal article" date="2023" name="Mol. Biol. Evol.">
        <title>Third-Generation Sequencing Reveals the Adaptive Role of the Epigenome in Three Deep-Sea Polychaetes.</title>
        <authorList>
            <person name="Perez M."/>
            <person name="Aroh O."/>
            <person name="Sun Y."/>
            <person name="Lan Y."/>
            <person name="Juniper S.K."/>
            <person name="Young C.R."/>
            <person name="Angers B."/>
            <person name="Qian P.Y."/>
        </authorList>
    </citation>
    <scope>NUCLEOTIDE SEQUENCE</scope>
    <source>
        <strain evidence="3">R07B-5</strain>
    </source>
</reference>
<evidence type="ECO:0000313" key="3">
    <source>
        <dbReference type="EMBL" id="KAK2194067.1"/>
    </source>
</evidence>
<dbReference type="Proteomes" id="UP001209878">
    <property type="component" value="Unassembled WGS sequence"/>
</dbReference>
<dbReference type="PANTHER" id="PTHR12619">
    <property type="entry name" value="RFX TRANSCRIPTION FACTOR FAMILY"/>
    <property type="match status" value="1"/>
</dbReference>
<dbReference type="Gene3D" id="1.10.10.10">
    <property type="entry name" value="Winged helix-like DNA-binding domain superfamily/Winged helix DNA-binding domain"/>
    <property type="match status" value="1"/>
</dbReference>
<organism evidence="3 4">
    <name type="scientific">Ridgeia piscesae</name>
    <name type="common">Tubeworm</name>
    <dbReference type="NCBI Taxonomy" id="27915"/>
    <lineage>
        <taxon>Eukaryota</taxon>
        <taxon>Metazoa</taxon>
        <taxon>Spiralia</taxon>
        <taxon>Lophotrochozoa</taxon>
        <taxon>Annelida</taxon>
        <taxon>Polychaeta</taxon>
        <taxon>Sedentaria</taxon>
        <taxon>Canalipalpata</taxon>
        <taxon>Sabellida</taxon>
        <taxon>Siboglinidae</taxon>
        <taxon>Ridgeia</taxon>
    </lineage>
</organism>
<feature type="domain" description="RFX-type winged-helix" evidence="2">
    <location>
        <begin position="36"/>
        <end position="104"/>
    </location>
</feature>
<keyword evidence="4" id="KW-1185">Reference proteome</keyword>
<name>A0AAD9ULV7_RIDPI</name>
<dbReference type="SUPFAM" id="SSF46785">
    <property type="entry name" value="Winged helix' DNA-binding domain"/>
    <property type="match status" value="1"/>
</dbReference>
<dbReference type="EMBL" id="JAODUO010000003">
    <property type="protein sequence ID" value="KAK2194067.1"/>
    <property type="molecule type" value="Genomic_DNA"/>
</dbReference>
<comment type="caution">
    <text evidence="3">The sequence shown here is derived from an EMBL/GenBank/DDBJ whole genome shotgun (WGS) entry which is preliminary data.</text>
</comment>
<evidence type="ECO:0000256" key="1">
    <source>
        <dbReference type="ARBA" id="ARBA00023125"/>
    </source>
</evidence>
<dbReference type="InterPro" id="IPR003150">
    <property type="entry name" value="DNA-bd_RFX"/>
</dbReference>
<dbReference type="Pfam" id="PF02257">
    <property type="entry name" value="RFX_DNA_binding"/>
    <property type="match status" value="1"/>
</dbReference>
<sequence>MPSKYCWVLSTTLDHPTRAIFSSIPDSLALCFRFDTDFEISPATCLLRQTVYNCYIKFCKDKDLMCAPQAMFGVLLLKKFRRLTSRRLGVRGDSRYYYMGIDVREDSKFHAKLSANKIVCTSGKPKISRAFNGAPVSPRLNIDSYHDLPSLRSSAVKRLKRS</sequence>
<dbReference type="InterPro" id="IPR036390">
    <property type="entry name" value="WH_DNA-bd_sf"/>
</dbReference>
<dbReference type="GO" id="GO:0000978">
    <property type="term" value="F:RNA polymerase II cis-regulatory region sequence-specific DNA binding"/>
    <property type="evidence" value="ECO:0007669"/>
    <property type="project" value="TreeGrafter"/>
</dbReference>
<dbReference type="GO" id="GO:0000981">
    <property type="term" value="F:DNA-binding transcription factor activity, RNA polymerase II-specific"/>
    <property type="evidence" value="ECO:0007669"/>
    <property type="project" value="TreeGrafter"/>
</dbReference>
<dbReference type="InterPro" id="IPR036388">
    <property type="entry name" value="WH-like_DNA-bd_sf"/>
</dbReference>
<dbReference type="AlphaFoldDB" id="A0AAD9ULV7"/>
<evidence type="ECO:0000313" key="4">
    <source>
        <dbReference type="Proteomes" id="UP001209878"/>
    </source>
</evidence>
<dbReference type="InterPro" id="IPR039779">
    <property type="entry name" value="RFX-like"/>
</dbReference>
<gene>
    <name evidence="3" type="ORF">NP493_3g11033</name>
</gene>
<dbReference type="PANTHER" id="PTHR12619:SF5">
    <property type="entry name" value="TRANSCRIPTION FACTOR RFX4"/>
    <property type="match status" value="1"/>
</dbReference>